<keyword evidence="1" id="KW-0808">Transferase</keyword>
<comment type="catalytic activity">
    <reaction evidence="14">
        <text>N-terminal L-methionyl-L-asparaginyl-[protein] + acetyl-CoA = N-terminal N(alpha)-acetyl-L-methionyl-L-asparaginyl-[protein] + CoA + H(+)</text>
        <dbReference type="Rhea" id="RHEA:50484"/>
        <dbReference type="Rhea" id="RHEA-COMP:12694"/>
        <dbReference type="Rhea" id="RHEA-COMP:12695"/>
        <dbReference type="ChEBI" id="CHEBI:15378"/>
        <dbReference type="ChEBI" id="CHEBI:57287"/>
        <dbReference type="ChEBI" id="CHEBI:57288"/>
        <dbReference type="ChEBI" id="CHEBI:133356"/>
        <dbReference type="ChEBI" id="CHEBI:133358"/>
        <dbReference type="EC" id="2.3.1.254"/>
    </reaction>
</comment>
<dbReference type="PROSITE" id="PS51186">
    <property type="entry name" value="GNAT"/>
    <property type="match status" value="1"/>
</dbReference>
<dbReference type="PANTHER" id="PTHR45910:SF1">
    <property type="entry name" value="N-ALPHA-ACETYLTRANSFERASE 20"/>
    <property type="match status" value="1"/>
</dbReference>
<dbReference type="EC" id="2.3.1.254" evidence="5"/>
<evidence type="ECO:0000256" key="6">
    <source>
        <dbReference type="ARBA" id="ARBA00039529"/>
    </source>
</evidence>
<accession>A0A6P4HU61</accession>
<evidence type="ECO:0000256" key="16">
    <source>
        <dbReference type="ARBA" id="ARBA00048890"/>
    </source>
</evidence>
<comment type="subunit">
    <text evidence="4">Component of the N-terminal acetyltransferase B (NatB) complex which is composed of NAA20 and NAA25.</text>
</comment>
<evidence type="ECO:0000256" key="14">
    <source>
        <dbReference type="ARBA" id="ARBA00047402"/>
    </source>
</evidence>
<dbReference type="GO" id="GO:0031416">
    <property type="term" value="C:NatB complex"/>
    <property type="evidence" value="ECO:0007669"/>
    <property type="project" value="TreeGrafter"/>
</dbReference>
<comment type="catalytic activity">
    <reaction evidence="15">
        <text>N-terminal L-methionyl-L-glutaminyl-[protein] + acetyl-CoA = N-terminal N(alpha)-acetyl-L-methionyl-L-glutaminyl-[protein] + CoA + H(+)</text>
        <dbReference type="Rhea" id="RHEA:50492"/>
        <dbReference type="Rhea" id="RHEA-COMP:12698"/>
        <dbReference type="Rhea" id="RHEA-COMP:12699"/>
        <dbReference type="ChEBI" id="CHEBI:15378"/>
        <dbReference type="ChEBI" id="CHEBI:57287"/>
        <dbReference type="ChEBI" id="CHEBI:57288"/>
        <dbReference type="ChEBI" id="CHEBI:133361"/>
        <dbReference type="ChEBI" id="CHEBI:133362"/>
        <dbReference type="EC" id="2.3.1.254"/>
    </reaction>
</comment>
<dbReference type="GeneID" id="108072520"/>
<dbReference type="GO" id="GO:0120518">
    <property type="term" value="F:protein N-terminal-methionine acetyltransferase activity"/>
    <property type="evidence" value="ECO:0007669"/>
    <property type="project" value="UniProtKB-EC"/>
</dbReference>
<evidence type="ECO:0000256" key="5">
    <source>
        <dbReference type="ARBA" id="ARBA00039120"/>
    </source>
</evidence>
<comment type="similarity">
    <text evidence="3">Belongs to the acetyltransferase family. ARD1 subfamily.</text>
</comment>
<evidence type="ECO:0000256" key="12">
    <source>
        <dbReference type="ARBA" id="ARBA00046112"/>
    </source>
</evidence>
<reference evidence="19" key="2">
    <citation type="submission" date="2025-08" db="UniProtKB">
        <authorList>
            <consortium name="RefSeq"/>
        </authorList>
    </citation>
    <scope>IDENTIFICATION</scope>
    <source>
        <strain evidence="19">14028-0561.14</strain>
        <tissue evidence="19">Whole fly</tissue>
    </source>
</reference>
<evidence type="ECO:0000256" key="10">
    <source>
        <dbReference type="ARBA" id="ARBA00042723"/>
    </source>
</evidence>
<evidence type="ECO:0000256" key="13">
    <source>
        <dbReference type="ARBA" id="ARBA00047385"/>
    </source>
</evidence>
<dbReference type="InterPro" id="IPR016181">
    <property type="entry name" value="Acyl_CoA_acyltransferase"/>
</dbReference>
<comment type="catalytic activity">
    <reaction evidence="13">
        <text>N-terminal L-methionyl-L-aspartyl-[protein] + acetyl-CoA = N-terminal N(alpha)-acetyl-L-methionyl-L-aspartyl-[protein] + CoA + H(+)</text>
        <dbReference type="Rhea" id="RHEA:50480"/>
        <dbReference type="Rhea" id="RHEA-COMP:12692"/>
        <dbReference type="Rhea" id="RHEA-COMP:12693"/>
        <dbReference type="ChEBI" id="CHEBI:15378"/>
        <dbReference type="ChEBI" id="CHEBI:57287"/>
        <dbReference type="ChEBI" id="CHEBI:57288"/>
        <dbReference type="ChEBI" id="CHEBI:133045"/>
        <dbReference type="ChEBI" id="CHEBI:133063"/>
        <dbReference type="EC" id="2.3.1.254"/>
    </reaction>
</comment>
<evidence type="ECO:0000313" key="18">
    <source>
        <dbReference type="Proteomes" id="UP001652661"/>
    </source>
</evidence>
<evidence type="ECO:0000256" key="2">
    <source>
        <dbReference type="ARBA" id="ARBA00023315"/>
    </source>
</evidence>
<evidence type="ECO:0000256" key="7">
    <source>
        <dbReference type="ARBA" id="ARBA00041220"/>
    </source>
</evidence>
<proteinExistence type="inferred from homology"/>
<dbReference type="Gene3D" id="3.40.630.30">
    <property type="match status" value="1"/>
</dbReference>
<dbReference type="InterPro" id="IPR000182">
    <property type="entry name" value="GNAT_dom"/>
</dbReference>
<comment type="catalytic activity">
    <reaction evidence="16">
        <text>N-terminal L-methionyl-L-glutamyl-[protein] + acetyl-CoA = N-terminal N(alpha)-acetyl-L-methionyl-L-glutamyl-[protein] + CoA + H(+)</text>
        <dbReference type="Rhea" id="RHEA:50488"/>
        <dbReference type="Rhea" id="RHEA-COMP:12696"/>
        <dbReference type="Rhea" id="RHEA-COMP:12697"/>
        <dbReference type="ChEBI" id="CHEBI:15378"/>
        <dbReference type="ChEBI" id="CHEBI:57287"/>
        <dbReference type="ChEBI" id="CHEBI:57288"/>
        <dbReference type="ChEBI" id="CHEBI:133359"/>
        <dbReference type="ChEBI" id="CHEBI:133360"/>
        <dbReference type="EC" id="2.3.1.254"/>
    </reaction>
</comment>
<feature type="domain" description="N-acetyltransferase" evidence="17">
    <location>
        <begin position="2"/>
        <end position="154"/>
    </location>
</feature>
<organism evidence="18 19">
    <name type="scientific">Drosophila kikkawai</name>
    <name type="common">Fruit fly</name>
    <dbReference type="NCBI Taxonomy" id="30033"/>
    <lineage>
        <taxon>Eukaryota</taxon>
        <taxon>Metazoa</taxon>
        <taxon>Ecdysozoa</taxon>
        <taxon>Arthropoda</taxon>
        <taxon>Hexapoda</taxon>
        <taxon>Insecta</taxon>
        <taxon>Pterygota</taxon>
        <taxon>Neoptera</taxon>
        <taxon>Endopterygota</taxon>
        <taxon>Diptera</taxon>
        <taxon>Brachycera</taxon>
        <taxon>Muscomorpha</taxon>
        <taxon>Ephydroidea</taxon>
        <taxon>Drosophilidae</taxon>
        <taxon>Drosophila</taxon>
        <taxon>Sophophora</taxon>
    </lineage>
</organism>
<evidence type="ECO:0000256" key="3">
    <source>
        <dbReference type="ARBA" id="ARBA00025786"/>
    </source>
</evidence>
<sequence>MTCLREMQFDDLFKFNSLVFDALTEVYSLTFFVKHLLEFPGLSQIALAPGSEARRMGYIFGKKEYIGSMWDPQGHISALTVSSEYRRVGVATALMDYFYTALDLRGASSINLFLRCSNLVAYRLYCSLGYALQRTVLDYYPEPENAFEMRKYIRRPLEIQAPTAIR</sequence>
<keyword evidence="2" id="KW-0012">Acyltransferase</keyword>
<keyword evidence="18" id="KW-1185">Reference proteome</keyword>
<gene>
    <name evidence="19" type="primary">LOC108072520</name>
</gene>
<protein>
    <recommendedName>
        <fullName evidence="6">N-alpha-acetyltransferase 20</fullName>
        <ecNumber evidence="5">2.3.1.254</ecNumber>
    </recommendedName>
    <alternativeName>
        <fullName evidence="10">Methionine N-acetyltransferase</fullName>
    </alternativeName>
    <alternativeName>
        <fullName evidence="7">N-acetyltransferase 5</fullName>
    </alternativeName>
    <alternativeName>
        <fullName evidence="11">N-terminal acetyltransferase B complex catalytic subunit NAA20</fullName>
    </alternativeName>
    <alternativeName>
        <fullName evidence="9">N-terminal acetyltransferase B complex catalytic subunit NAT5</fullName>
    </alternativeName>
    <alternativeName>
        <fullName evidence="8">NatB catalytic subunit</fullName>
    </alternativeName>
</protein>
<dbReference type="AlphaFoldDB" id="A0A6P4HU61"/>
<dbReference type="SUPFAM" id="SSF55729">
    <property type="entry name" value="Acyl-CoA N-acyltransferases (Nat)"/>
    <property type="match status" value="1"/>
</dbReference>
<dbReference type="OrthoDB" id="47017at2759"/>
<evidence type="ECO:0000256" key="9">
    <source>
        <dbReference type="ARBA" id="ARBA00042702"/>
    </source>
</evidence>
<evidence type="ECO:0000259" key="17">
    <source>
        <dbReference type="PROSITE" id="PS51186"/>
    </source>
</evidence>
<evidence type="ECO:0000313" key="19">
    <source>
        <dbReference type="RefSeq" id="XP_017019180.1"/>
    </source>
</evidence>
<dbReference type="OMA" id="GYIFGQY"/>
<dbReference type="CDD" id="cd04301">
    <property type="entry name" value="NAT_SF"/>
    <property type="match status" value="1"/>
</dbReference>
<evidence type="ECO:0000256" key="4">
    <source>
        <dbReference type="ARBA" id="ARBA00038748"/>
    </source>
</evidence>
<dbReference type="Proteomes" id="UP001652661">
    <property type="component" value="Chromosome 2L"/>
</dbReference>
<dbReference type="RefSeq" id="XP_017019180.1">
    <property type="nucleotide sequence ID" value="XM_017163691.3"/>
</dbReference>
<evidence type="ECO:0000256" key="11">
    <source>
        <dbReference type="ARBA" id="ARBA00042743"/>
    </source>
</evidence>
<comment type="function">
    <text evidence="12">Catalytic subunit of the NatB complex which catalyzes acetylation of the N-terminal methionine residues of peptides beginning with Met-Asp, Met-Glu, Met-Asn and Met-Gln. Proteins with cell cycle functions are overrepresented in the pool of NatB substrates. Required for maintaining the structure and function of actomyosin fibers and for proper cellular migration.</text>
</comment>
<evidence type="ECO:0000256" key="8">
    <source>
        <dbReference type="ARBA" id="ARBA00042295"/>
    </source>
</evidence>
<evidence type="ECO:0000256" key="15">
    <source>
        <dbReference type="ARBA" id="ARBA00048177"/>
    </source>
</evidence>
<reference evidence="18" key="1">
    <citation type="submission" date="2025-05" db="UniProtKB">
        <authorList>
            <consortium name="RefSeq"/>
        </authorList>
    </citation>
    <scope>NUCLEOTIDE SEQUENCE [LARGE SCALE GENOMIC DNA]</scope>
    <source>
        <strain evidence="18">14028-0561.14</strain>
    </source>
</reference>
<name>A0A6P4HU61_DROKI</name>
<evidence type="ECO:0000256" key="1">
    <source>
        <dbReference type="ARBA" id="ARBA00022679"/>
    </source>
</evidence>
<dbReference type="PANTHER" id="PTHR45910">
    <property type="entry name" value="N-ALPHA-ACETYLTRANSFERASE 20"/>
    <property type="match status" value="1"/>
</dbReference>
<dbReference type="InterPro" id="IPR051646">
    <property type="entry name" value="NatB_acetyltransferase_subunit"/>
</dbReference>
<dbReference type="Pfam" id="PF00583">
    <property type="entry name" value="Acetyltransf_1"/>
    <property type="match status" value="1"/>
</dbReference>